<feature type="domain" description="Protein kinase" evidence="7">
    <location>
        <begin position="1"/>
        <end position="212"/>
    </location>
</feature>
<evidence type="ECO:0000256" key="4">
    <source>
        <dbReference type="ARBA" id="ARBA00022840"/>
    </source>
</evidence>
<accession>A0A6A7BAR0</accession>
<feature type="repeat" description="ANK" evidence="6">
    <location>
        <begin position="303"/>
        <end position="335"/>
    </location>
</feature>
<evidence type="ECO:0000256" key="3">
    <source>
        <dbReference type="ARBA" id="ARBA00022777"/>
    </source>
</evidence>
<dbReference type="GO" id="GO:0005737">
    <property type="term" value="C:cytoplasm"/>
    <property type="evidence" value="ECO:0007669"/>
    <property type="project" value="TreeGrafter"/>
</dbReference>
<dbReference type="Pfam" id="PF12796">
    <property type="entry name" value="Ank_2"/>
    <property type="match status" value="1"/>
</dbReference>
<dbReference type="SUPFAM" id="SSF48403">
    <property type="entry name" value="Ankyrin repeat"/>
    <property type="match status" value="1"/>
</dbReference>
<dbReference type="SUPFAM" id="SSF56112">
    <property type="entry name" value="Protein kinase-like (PK-like)"/>
    <property type="match status" value="1"/>
</dbReference>
<dbReference type="PROSITE" id="PS50011">
    <property type="entry name" value="PROTEIN_KINASE_DOM"/>
    <property type="match status" value="1"/>
</dbReference>
<dbReference type="AlphaFoldDB" id="A0A6A7BAR0"/>
<evidence type="ECO:0000256" key="2">
    <source>
        <dbReference type="ARBA" id="ARBA00022741"/>
    </source>
</evidence>
<dbReference type="InterPro" id="IPR000719">
    <property type="entry name" value="Prot_kinase_dom"/>
</dbReference>
<dbReference type="OrthoDB" id="366390at2759"/>
<name>A0A6A7BAR0_9PLEO</name>
<dbReference type="GO" id="GO:0004672">
    <property type="term" value="F:protein kinase activity"/>
    <property type="evidence" value="ECO:0007669"/>
    <property type="project" value="InterPro"/>
</dbReference>
<evidence type="ECO:0000313" key="8">
    <source>
        <dbReference type="EMBL" id="KAF2852440.1"/>
    </source>
</evidence>
<keyword evidence="6" id="KW-0040">ANK repeat</keyword>
<dbReference type="InterPro" id="IPR011009">
    <property type="entry name" value="Kinase-like_dom_sf"/>
</dbReference>
<dbReference type="GO" id="GO:0005524">
    <property type="term" value="F:ATP binding"/>
    <property type="evidence" value="ECO:0007669"/>
    <property type="project" value="UniProtKB-KW"/>
</dbReference>
<dbReference type="SMART" id="SM00248">
    <property type="entry name" value="ANK"/>
    <property type="match status" value="2"/>
</dbReference>
<evidence type="ECO:0000313" key="9">
    <source>
        <dbReference type="Proteomes" id="UP000799423"/>
    </source>
</evidence>
<dbReference type="EMBL" id="MU006298">
    <property type="protein sequence ID" value="KAF2852440.1"/>
    <property type="molecule type" value="Genomic_DNA"/>
</dbReference>
<dbReference type="InterPro" id="IPR008271">
    <property type="entry name" value="Ser/Thr_kinase_AS"/>
</dbReference>
<protein>
    <recommendedName>
        <fullName evidence="7">Protein kinase domain-containing protein</fullName>
    </recommendedName>
</protein>
<organism evidence="8 9">
    <name type="scientific">Plenodomus tracheiphilus IPT5</name>
    <dbReference type="NCBI Taxonomy" id="1408161"/>
    <lineage>
        <taxon>Eukaryota</taxon>
        <taxon>Fungi</taxon>
        <taxon>Dikarya</taxon>
        <taxon>Ascomycota</taxon>
        <taxon>Pezizomycotina</taxon>
        <taxon>Dothideomycetes</taxon>
        <taxon>Pleosporomycetidae</taxon>
        <taxon>Pleosporales</taxon>
        <taxon>Pleosporineae</taxon>
        <taxon>Leptosphaeriaceae</taxon>
        <taxon>Plenodomus</taxon>
    </lineage>
</organism>
<dbReference type="PROSITE" id="PS00108">
    <property type="entry name" value="PROTEIN_KINASE_ST"/>
    <property type="match status" value="1"/>
</dbReference>
<dbReference type="PROSITE" id="PS50088">
    <property type="entry name" value="ANK_REPEAT"/>
    <property type="match status" value="2"/>
</dbReference>
<proteinExistence type="inferred from homology"/>
<evidence type="ECO:0000256" key="5">
    <source>
        <dbReference type="ARBA" id="ARBA00037982"/>
    </source>
</evidence>
<dbReference type="Gene3D" id="1.10.510.10">
    <property type="entry name" value="Transferase(Phosphotransferase) domain 1"/>
    <property type="match status" value="1"/>
</dbReference>
<dbReference type="InterPro" id="IPR002110">
    <property type="entry name" value="Ankyrin_rpt"/>
</dbReference>
<dbReference type="Proteomes" id="UP000799423">
    <property type="component" value="Unassembled WGS sequence"/>
</dbReference>
<dbReference type="GO" id="GO:0005634">
    <property type="term" value="C:nucleus"/>
    <property type="evidence" value="ECO:0007669"/>
    <property type="project" value="TreeGrafter"/>
</dbReference>
<keyword evidence="4" id="KW-0067">ATP-binding</keyword>
<dbReference type="PROSITE" id="PS50297">
    <property type="entry name" value="ANK_REP_REGION"/>
    <property type="match status" value="1"/>
</dbReference>
<dbReference type="InterPro" id="IPR036770">
    <property type="entry name" value="Ankyrin_rpt-contain_sf"/>
</dbReference>
<sequence>MGFFPPETIVEGENMPLEEWQVWVLLYELSSALAYLHHGLSVHIVEQDCQVQFERIWNRVLHRDIKPSNIVFQSCEDGTAVAKLCDLGIATVDEKNEQRNRTTLIGTKVFYPPEISLEMNWTIKGDIYTLAESIKRTYKLTPQILGNELKAFLSNSTEIPPSTEKALLRAMQKRWSSLVIIEKAHKVLSEAKIMEKLPRHLRNQIIATEHLLGKGTGGYLSEAFREVVKFADDLLLFNDRAALEQRQNIVERLCLLHYDGAKLKSINKDYNSAVHVAVLLADMKLLERLLKSGADPDVAWAKSGWTPLHLAAQTLTTQAIEIFVKHKVHSTAKNPEQIQLQMIDMLLDHNAKRTVCDKHGHRPEHYATSRAVIERLKPIPATIAIRNNASSDRSMQINNNYYGFKAGSLIGTHNVFSFN</sequence>
<dbReference type="InterPro" id="IPR050339">
    <property type="entry name" value="CC_SR_Kinase"/>
</dbReference>
<dbReference type="Pfam" id="PF00069">
    <property type="entry name" value="Pkinase"/>
    <property type="match status" value="1"/>
</dbReference>
<feature type="repeat" description="ANK" evidence="6">
    <location>
        <begin position="269"/>
        <end position="301"/>
    </location>
</feature>
<dbReference type="Gene3D" id="1.25.40.20">
    <property type="entry name" value="Ankyrin repeat-containing domain"/>
    <property type="match status" value="1"/>
</dbReference>
<keyword evidence="3" id="KW-0418">Kinase</keyword>
<evidence type="ECO:0000256" key="6">
    <source>
        <dbReference type="PROSITE-ProRule" id="PRU00023"/>
    </source>
</evidence>
<dbReference type="SMART" id="SM00220">
    <property type="entry name" value="S_TKc"/>
    <property type="match status" value="1"/>
</dbReference>
<evidence type="ECO:0000256" key="1">
    <source>
        <dbReference type="ARBA" id="ARBA00022679"/>
    </source>
</evidence>
<comment type="similarity">
    <text evidence="5">Belongs to the protein kinase superfamily. Ser/Thr protein kinase family. GCN2 subfamily.</text>
</comment>
<keyword evidence="1" id="KW-0808">Transferase</keyword>
<keyword evidence="2" id="KW-0547">Nucleotide-binding</keyword>
<dbReference type="PANTHER" id="PTHR11042">
    <property type="entry name" value="EUKARYOTIC TRANSLATION INITIATION FACTOR 2-ALPHA KINASE EIF2-ALPHA KINASE -RELATED"/>
    <property type="match status" value="1"/>
</dbReference>
<evidence type="ECO:0000259" key="7">
    <source>
        <dbReference type="PROSITE" id="PS50011"/>
    </source>
</evidence>
<gene>
    <name evidence="8" type="ORF">T440DRAFT_28163</name>
</gene>
<reference evidence="8" key="1">
    <citation type="submission" date="2020-01" db="EMBL/GenBank/DDBJ databases">
        <authorList>
            <consortium name="DOE Joint Genome Institute"/>
            <person name="Haridas S."/>
            <person name="Albert R."/>
            <person name="Binder M."/>
            <person name="Bloem J."/>
            <person name="Labutti K."/>
            <person name="Salamov A."/>
            <person name="Andreopoulos B."/>
            <person name="Baker S.E."/>
            <person name="Barry K."/>
            <person name="Bills G."/>
            <person name="Bluhm B.H."/>
            <person name="Cannon C."/>
            <person name="Castanera R."/>
            <person name="Culley D.E."/>
            <person name="Daum C."/>
            <person name="Ezra D."/>
            <person name="Gonzalez J.B."/>
            <person name="Henrissat B."/>
            <person name="Kuo A."/>
            <person name="Liang C."/>
            <person name="Lipzen A."/>
            <person name="Lutzoni F."/>
            <person name="Magnuson J."/>
            <person name="Mondo S."/>
            <person name="Nolan M."/>
            <person name="Ohm R."/>
            <person name="Pangilinan J."/>
            <person name="Park H.-J."/>
            <person name="Ramirez L."/>
            <person name="Alfaro M."/>
            <person name="Sun H."/>
            <person name="Tritt A."/>
            <person name="Yoshinaga Y."/>
            <person name="Zwiers L.-H."/>
            <person name="Turgeon B.G."/>
            <person name="Goodwin S.B."/>
            <person name="Spatafora J.W."/>
            <person name="Crous P.W."/>
            <person name="Grigoriev I.V."/>
        </authorList>
    </citation>
    <scope>NUCLEOTIDE SEQUENCE</scope>
    <source>
        <strain evidence="8">IPT5</strain>
    </source>
</reference>
<keyword evidence="9" id="KW-1185">Reference proteome</keyword>